<evidence type="ECO:0008006" key="4">
    <source>
        <dbReference type="Google" id="ProtNLM"/>
    </source>
</evidence>
<organism evidence="2 3">
    <name type="scientific">Noviherbaspirillum album</name>
    <dbReference type="NCBI Taxonomy" id="3080276"/>
    <lineage>
        <taxon>Bacteria</taxon>
        <taxon>Pseudomonadati</taxon>
        <taxon>Pseudomonadota</taxon>
        <taxon>Betaproteobacteria</taxon>
        <taxon>Burkholderiales</taxon>
        <taxon>Oxalobacteraceae</taxon>
        <taxon>Noviherbaspirillum</taxon>
    </lineage>
</organism>
<evidence type="ECO:0000313" key="2">
    <source>
        <dbReference type="EMBL" id="MEC4718265.1"/>
    </source>
</evidence>
<reference evidence="2 3" key="1">
    <citation type="submission" date="2023-10" db="EMBL/GenBank/DDBJ databases">
        <title>Noviherbaspirillum sp. CPCC 100848 genome assembly.</title>
        <authorList>
            <person name="Li X.Y."/>
            <person name="Fang X.M."/>
        </authorList>
    </citation>
    <scope>NUCLEOTIDE SEQUENCE [LARGE SCALE GENOMIC DNA]</scope>
    <source>
        <strain evidence="2 3">CPCC 100848</strain>
    </source>
</reference>
<proteinExistence type="predicted"/>
<evidence type="ECO:0000313" key="3">
    <source>
        <dbReference type="Proteomes" id="UP001352263"/>
    </source>
</evidence>
<gene>
    <name evidence="2" type="ORF">RY831_03835</name>
</gene>
<sequence>MIRQFFPKKMAFDPITDSDIQAVIDNLNHRPRKCAGFKTSHEDFRPSLSRRFRDDACAGTVTLQLIKRGSRKRWESTMSAASIAERANFGLTDGESTPPKVMTSTEDSTQRDLFA</sequence>
<dbReference type="EMBL" id="JAWIIV010000002">
    <property type="protein sequence ID" value="MEC4718265.1"/>
    <property type="molecule type" value="Genomic_DNA"/>
</dbReference>
<dbReference type="Proteomes" id="UP001352263">
    <property type="component" value="Unassembled WGS sequence"/>
</dbReference>
<evidence type="ECO:0000256" key="1">
    <source>
        <dbReference type="SAM" id="MobiDB-lite"/>
    </source>
</evidence>
<protein>
    <recommendedName>
        <fullName evidence="4">Transposase</fullName>
    </recommendedName>
</protein>
<accession>A0ABU6J3R2</accession>
<comment type="caution">
    <text evidence="2">The sequence shown here is derived from an EMBL/GenBank/DDBJ whole genome shotgun (WGS) entry which is preliminary data.</text>
</comment>
<dbReference type="RefSeq" id="WP_326505016.1">
    <property type="nucleotide sequence ID" value="NZ_JAWIIV010000002.1"/>
</dbReference>
<name>A0ABU6J3R2_9BURK</name>
<feature type="region of interest" description="Disordered" evidence="1">
    <location>
        <begin position="86"/>
        <end position="115"/>
    </location>
</feature>
<keyword evidence="3" id="KW-1185">Reference proteome</keyword>